<reference evidence="1" key="1">
    <citation type="journal article" date="2015" name="Int. J. Syst. Evol. Microbiol.">
        <title>Rhizobium alvei sp. nov., isolated from a freshwater river.</title>
        <authorList>
            <person name="Sheu S.Y."/>
            <person name="Huang H.W."/>
            <person name="Young C.C."/>
            <person name="Chen W.M."/>
        </authorList>
    </citation>
    <scope>NUCLEOTIDE SEQUENCE</scope>
    <source>
        <strain evidence="1">TNR-22</strain>
    </source>
</reference>
<dbReference type="Proteomes" id="UP001174932">
    <property type="component" value="Unassembled WGS sequence"/>
</dbReference>
<dbReference type="RefSeq" id="WP_304374264.1">
    <property type="nucleotide sequence ID" value="NZ_JAUOZU010000001.1"/>
</dbReference>
<keyword evidence="2" id="KW-1185">Reference proteome</keyword>
<sequence>MLSEALNFAATYAAGPRRISSEINGSVMLRARAERCALSWKAHEEQCHATIGEAIAGLSSKRTVAILGSGLLRDTPIGLLSQQFERVLLFDLQHLASTRLWTRLRGLGNLSYVWRDLSGFEEYRATGQPPRPLAFLEAIADLDFVISANLLSQIGVGVGYRLKAGIAAPTDTLPTLIRAHVDGLSALNCPACLITDIAYEVRDRTGRVLERDDLMQGVTLPDADRSWDWTVAPFGELSPDYQAVHQVKAIRLPQAGRAPTLP</sequence>
<evidence type="ECO:0000313" key="1">
    <source>
        <dbReference type="EMBL" id="MDO6962444.1"/>
    </source>
</evidence>
<proteinExistence type="predicted"/>
<organism evidence="1 2">
    <name type="scientific">Rhizobium alvei</name>
    <dbReference type="NCBI Taxonomy" id="1132659"/>
    <lineage>
        <taxon>Bacteria</taxon>
        <taxon>Pseudomonadati</taxon>
        <taxon>Pseudomonadota</taxon>
        <taxon>Alphaproteobacteria</taxon>
        <taxon>Hyphomicrobiales</taxon>
        <taxon>Rhizobiaceae</taxon>
        <taxon>Rhizobium/Agrobacterium group</taxon>
        <taxon>Rhizobium</taxon>
    </lineage>
</organism>
<protein>
    <submittedName>
        <fullName evidence="1">Uncharacterized protein</fullName>
    </submittedName>
</protein>
<evidence type="ECO:0000313" key="2">
    <source>
        <dbReference type="Proteomes" id="UP001174932"/>
    </source>
</evidence>
<reference evidence="1" key="2">
    <citation type="submission" date="2023-07" db="EMBL/GenBank/DDBJ databases">
        <authorList>
            <person name="Shen H."/>
        </authorList>
    </citation>
    <scope>NUCLEOTIDE SEQUENCE</scope>
    <source>
        <strain evidence="1">TNR-22</strain>
    </source>
</reference>
<accession>A0ABT8YFH7</accession>
<comment type="caution">
    <text evidence="1">The sequence shown here is derived from an EMBL/GenBank/DDBJ whole genome shotgun (WGS) entry which is preliminary data.</text>
</comment>
<dbReference type="EMBL" id="JAUOZU010000001">
    <property type="protein sequence ID" value="MDO6962444.1"/>
    <property type="molecule type" value="Genomic_DNA"/>
</dbReference>
<name>A0ABT8YFH7_9HYPH</name>
<gene>
    <name evidence="1" type="ORF">Q4481_00665</name>
</gene>